<comment type="subcellular location">
    <subcellularLocation>
        <location evidence="1">Secreted</location>
    </subcellularLocation>
</comment>
<name>A0A1Y3BI63_EURMA</name>
<gene>
    <name evidence="6" type="ORF">BLA29_012974</name>
</gene>
<feature type="non-terminal residue" evidence="6">
    <location>
        <position position="1"/>
    </location>
</feature>
<organism evidence="6 7">
    <name type="scientific">Euroglyphus maynei</name>
    <name type="common">Mayne's house dust mite</name>
    <dbReference type="NCBI Taxonomy" id="6958"/>
    <lineage>
        <taxon>Eukaryota</taxon>
        <taxon>Metazoa</taxon>
        <taxon>Ecdysozoa</taxon>
        <taxon>Arthropoda</taxon>
        <taxon>Chelicerata</taxon>
        <taxon>Arachnida</taxon>
        <taxon>Acari</taxon>
        <taxon>Acariformes</taxon>
        <taxon>Sarcoptiformes</taxon>
        <taxon>Astigmata</taxon>
        <taxon>Psoroptidia</taxon>
        <taxon>Analgoidea</taxon>
        <taxon>Pyroglyphidae</taxon>
        <taxon>Pyroglyphinae</taxon>
        <taxon>Euroglyphus</taxon>
    </lineage>
</organism>
<dbReference type="EMBL" id="MUJZ01017310">
    <property type="protein sequence ID" value="OTF80640.1"/>
    <property type="molecule type" value="Genomic_DNA"/>
</dbReference>
<dbReference type="OrthoDB" id="6422033at2759"/>
<proteinExistence type="inferred from homology"/>
<dbReference type="Pfam" id="PF00151">
    <property type="entry name" value="Lipase"/>
    <property type="match status" value="1"/>
</dbReference>
<keyword evidence="7" id="KW-1185">Reference proteome</keyword>
<dbReference type="AlphaFoldDB" id="A0A1Y3BI63"/>
<dbReference type="SUPFAM" id="SSF53474">
    <property type="entry name" value="alpha/beta-Hydrolases"/>
    <property type="match status" value="1"/>
</dbReference>
<accession>A0A1Y3BI63</accession>
<evidence type="ECO:0000313" key="7">
    <source>
        <dbReference type="Proteomes" id="UP000194236"/>
    </source>
</evidence>
<evidence type="ECO:0000313" key="6">
    <source>
        <dbReference type="EMBL" id="OTF80640.1"/>
    </source>
</evidence>
<comment type="similarity">
    <text evidence="2 4">Belongs to the AB hydrolase superfamily. Lipase family.</text>
</comment>
<dbReference type="InterPro" id="IPR029058">
    <property type="entry name" value="AB_hydrolase_fold"/>
</dbReference>
<dbReference type="InterPro" id="IPR000734">
    <property type="entry name" value="TAG_lipase"/>
</dbReference>
<reference evidence="6 7" key="1">
    <citation type="submission" date="2017-03" db="EMBL/GenBank/DDBJ databases">
        <title>Genome Survey of Euroglyphus maynei.</title>
        <authorList>
            <person name="Arlian L.G."/>
            <person name="Morgan M.S."/>
            <person name="Rider S.D."/>
        </authorList>
    </citation>
    <scope>NUCLEOTIDE SEQUENCE [LARGE SCALE GENOMIC DNA]</scope>
    <source>
        <strain evidence="6">Arlian Lab</strain>
        <tissue evidence="6">Whole body</tissue>
    </source>
</reference>
<keyword evidence="3" id="KW-0964">Secreted</keyword>
<dbReference type="InterPro" id="IPR013818">
    <property type="entry name" value="Lipase"/>
</dbReference>
<dbReference type="GO" id="GO:0016042">
    <property type="term" value="P:lipid catabolic process"/>
    <property type="evidence" value="ECO:0007669"/>
    <property type="project" value="TreeGrafter"/>
</dbReference>
<feature type="domain" description="Lipase" evidence="5">
    <location>
        <begin position="1"/>
        <end position="121"/>
    </location>
</feature>
<dbReference type="PANTHER" id="PTHR11610:SF173">
    <property type="entry name" value="LIPASE DOMAIN-CONTAINING PROTEIN-RELATED"/>
    <property type="match status" value="1"/>
</dbReference>
<dbReference type="PANTHER" id="PTHR11610">
    <property type="entry name" value="LIPASE"/>
    <property type="match status" value="1"/>
</dbReference>
<evidence type="ECO:0000256" key="1">
    <source>
        <dbReference type="ARBA" id="ARBA00004613"/>
    </source>
</evidence>
<evidence type="ECO:0000256" key="4">
    <source>
        <dbReference type="RuleBase" id="RU004262"/>
    </source>
</evidence>
<dbReference type="Proteomes" id="UP000194236">
    <property type="component" value="Unassembled WGS sequence"/>
</dbReference>
<sequence length="125" mass="13780">DDADFVDAIHTSTGGDILAGQLGFTEPYAHIDFYPNGGLVRQPSCPIGTGISCSHLTSVRYFEASLSAEKTCQFLGHPCDNYQHYLDGKCKPSDTRMGFPSIKFKPAHGKHYLLTSDKYPFCDQN</sequence>
<dbReference type="GO" id="GO:0005615">
    <property type="term" value="C:extracellular space"/>
    <property type="evidence" value="ECO:0007669"/>
    <property type="project" value="TreeGrafter"/>
</dbReference>
<evidence type="ECO:0000259" key="5">
    <source>
        <dbReference type="Pfam" id="PF00151"/>
    </source>
</evidence>
<evidence type="ECO:0000256" key="3">
    <source>
        <dbReference type="ARBA" id="ARBA00022525"/>
    </source>
</evidence>
<dbReference type="GO" id="GO:0016298">
    <property type="term" value="F:lipase activity"/>
    <property type="evidence" value="ECO:0007669"/>
    <property type="project" value="InterPro"/>
</dbReference>
<evidence type="ECO:0000256" key="2">
    <source>
        <dbReference type="ARBA" id="ARBA00010701"/>
    </source>
</evidence>
<comment type="caution">
    <text evidence="6">The sequence shown here is derived from an EMBL/GenBank/DDBJ whole genome shotgun (WGS) entry which is preliminary data.</text>
</comment>
<protein>
    <recommendedName>
        <fullName evidence="5">Lipase domain-containing protein</fullName>
    </recommendedName>
</protein>
<dbReference type="Gene3D" id="3.40.50.1820">
    <property type="entry name" value="alpha/beta hydrolase"/>
    <property type="match status" value="1"/>
</dbReference>